<dbReference type="PANTHER" id="PTHR48077:SF3">
    <property type="entry name" value="TRYPTOPHAN SYNTHASE"/>
    <property type="match status" value="1"/>
</dbReference>
<evidence type="ECO:0000259" key="12">
    <source>
        <dbReference type="Pfam" id="PF00291"/>
    </source>
</evidence>
<dbReference type="Pfam" id="PF00291">
    <property type="entry name" value="PALP"/>
    <property type="match status" value="1"/>
</dbReference>
<dbReference type="EC" id="4.2.1.20" evidence="11"/>
<keyword evidence="14" id="KW-1185">Reference proteome</keyword>
<proteinExistence type="inferred from homology"/>
<comment type="caution">
    <text evidence="13">The sequence shown here is derived from an EMBL/GenBank/DDBJ whole genome shotgun (WGS) entry which is preliminary data.</text>
</comment>
<comment type="similarity">
    <text evidence="3 11">Belongs to the TrpB family.</text>
</comment>
<dbReference type="Proteomes" id="UP001597024">
    <property type="component" value="Unassembled WGS sequence"/>
</dbReference>
<evidence type="ECO:0000256" key="3">
    <source>
        <dbReference type="ARBA" id="ARBA00009982"/>
    </source>
</evidence>
<dbReference type="NCBIfam" id="TIGR00263">
    <property type="entry name" value="trpB"/>
    <property type="match status" value="1"/>
</dbReference>
<evidence type="ECO:0000256" key="9">
    <source>
        <dbReference type="ARBA" id="ARBA00023239"/>
    </source>
</evidence>
<dbReference type="InterPro" id="IPR006653">
    <property type="entry name" value="Trp_synth_b_CS"/>
</dbReference>
<evidence type="ECO:0000256" key="8">
    <source>
        <dbReference type="ARBA" id="ARBA00023141"/>
    </source>
</evidence>
<comment type="function">
    <text evidence="11">The beta subunit is responsible for the synthesis of L-tryptophan from indole and L-serine.</text>
</comment>
<comment type="cofactor">
    <cofactor evidence="1 11">
        <name>pyridoxal 5'-phosphate</name>
        <dbReference type="ChEBI" id="CHEBI:597326"/>
    </cofactor>
</comment>
<evidence type="ECO:0000256" key="6">
    <source>
        <dbReference type="ARBA" id="ARBA00022822"/>
    </source>
</evidence>
<comment type="pathway">
    <text evidence="2 11">Amino-acid biosynthesis; L-tryptophan biosynthesis; L-tryptophan from chorismate: step 5/5.</text>
</comment>
<dbReference type="Gene3D" id="3.40.50.1100">
    <property type="match status" value="2"/>
</dbReference>
<dbReference type="GO" id="GO:0004834">
    <property type="term" value="F:tryptophan synthase activity"/>
    <property type="evidence" value="ECO:0007669"/>
    <property type="project" value="UniProtKB-EC"/>
</dbReference>
<dbReference type="InterPro" id="IPR023026">
    <property type="entry name" value="Trp_synth_beta/beta-like"/>
</dbReference>
<keyword evidence="6 11" id="KW-0822">Tryptophan biosynthesis</keyword>
<reference evidence="14" key="1">
    <citation type="journal article" date="2019" name="Int. J. Syst. Evol. Microbiol.">
        <title>The Global Catalogue of Microorganisms (GCM) 10K type strain sequencing project: providing services to taxonomists for standard genome sequencing and annotation.</title>
        <authorList>
            <consortium name="The Broad Institute Genomics Platform"/>
            <consortium name="The Broad Institute Genome Sequencing Center for Infectious Disease"/>
            <person name="Wu L."/>
            <person name="Ma J."/>
        </authorList>
    </citation>
    <scope>NUCLEOTIDE SEQUENCE [LARGE SCALE GENOMIC DNA]</scope>
    <source>
        <strain evidence="14">CCUG 62974</strain>
    </source>
</reference>
<comment type="subunit">
    <text evidence="4 11">Tetramer of two alpha and two beta chains.</text>
</comment>
<evidence type="ECO:0000256" key="1">
    <source>
        <dbReference type="ARBA" id="ARBA00001933"/>
    </source>
</evidence>
<dbReference type="HAMAP" id="MF_00133">
    <property type="entry name" value="Trp_synth_beta"/>
    <property type="match status" value="1"/>
</dbReference>
<name>A0ABW3DVY7_9ACTN</name>
<evidence type="ECO:0000256" key="10">
    <source>
        <dbReference type="ARBA" id="ARBA00049047"/>
    </source>
</evidence>
<dbReference type="InterPro" id="IPR006654">
    <property type="entry name" value="Trp_synth_beta"/>
</dbReference>
<evidence type="ECO:0000256" key="11">
    <source>
        <dbReference type="HAMAP-Rule" id="MF_00133"/>
    </source>
</evidence>
<evidence type="ECO:0000313" key="13">
    <source>
        <dbReference type="EMBL" id="MFD0887267.1"/>
    </source>
</evidence>
<gene>
    <name evidence="11 13" type="primary">trpB</name>
    <name evidence="13" type="ORF">ACFQ08_22215</name>
</gene>
<evidence type="ECO:0000256" key="2">
    <source>
        <dbReference type="ARBA" id="ARBA00004733"/>
    </source>
</evidence>
<evidence type="ECO:0000256" key="7">
    <source>
        <dbReference type="ARBA" id="ARBA00022898"/>
    </source>
</evidence>
<dbReference type="SUPFAM" id="SSF53686">
    <property type="entry name" value="Tryptophan synthase beta subunit-like PLP-dependent enzymes"/>
    <property type="match status" value="1"/>
</dbReference>
<dbReference type="InterPro" id="IPR036052">
    <property type="entry name" value="TrpB-like_PALP_sf"/>
</dbReference>
<organism evidence="13 14">
    <name type="scientific">Streptosporangium algeriense</name>
    <dbReference type="NCBI Taxonomy" id="1682748"/>
    <lineage>
        <taxon>Bacteria</taxon>
        <taxon>Bacillati</taxon>
        <taxon>Actinomycetota</taxon>
        <taxon>Actinomycetes</taxon>
        <taxon>Streptosporangiales</taxon>
        <taxon>Streptosporangiaceae</taxon>
        <taxon>Streptosporangium</taxon>
    </lineage>
</organism>
<keyword evidence="5 11" id="KW-0028">Amino-acid biosynthesis</keyword>
<comment type="catalytic activity">
    <reaction evidence="10 11">
        <text>(1S,2R)-1-C-(indol-3-yl)glycerol 3-phosphate + L-serine = D-glyceraldehyde 3-phosphate + L-tryptophan + H2O</text>
        <dbReference type="Rhea" id="RHEA:10532"/>
        <dbReference type="ChEBI" id="CHEBI:15377"/>
        <dbReference type="ChEBI" id="CHEBI:33384"/>
        <dbReference type="ChEBI" id="CHEBI:57912"/>
        <dbReference type="ChEBI" id="CHEBI:58866"/>
        <dbReference type="ChEBI" id="CHEBI:59776"/>
        <dbReference type="EC" id="4.2.1.20"/>
    </reaction>
</comment>
<dbReference type="PIRSF" id="PIRSF001413">
    <property type="entry name" value="Trp_syn_beta"/>
    <property type="match status" value="1"/>
</dbReference>
<keyword evidence="7 11" id="KW-0663">Pyridoxal phosphate</keyword>
<protein>
    <recommendedName>
        <fullName evidence="11">Tryptophan synthase beta chain</fullName>
        <ecNumber evidence="11">4.2.1.20</ecNumber>
    </recommendedName>
</protein>
<dbReference type="InterPro" id="IPR001926">
    <property type="entry name" value="TrpB-like_PALP"/>
</dbReference>
<accession>A0ABW3DVY7</accession>
<dbReference type="PANTHER" id="PTHR48077">
    <property type="entry name" value="TRYPTOPHAN SYNTHASE-RELATED"/>
    <property type="match status" value="1"/>
</dbReference>
<dbReference type="EMBL" id="JBHTHX010000870">
    <property type="protein sequence ID" value="MFD0887267.1"/>
    <property type="molecule type" value="Genomic_DNA"/>
</dbReference>
<keyword evidence="8 11" id="KW-0057">Aromatic amino acid biosynthesis</keyword>
<evidence type="ECO:0000256" key="5">
    <source>
        <dbReference type="ARBA" id="ARBA00022605"/>
    </source>
</evidence>
<evidence type="ECO:0000256" key="4">
    <source>
        <dbReference type="ARBA" id="ARBA00011270"/>
    </source>
</evidence>
<evidence type="ECO:0000313" key="14">
    <source>
        <dbReference type="Proteomes" id="UP001597024"/>
    </source>
</evidence>
<feature type="modified residue" description="N6-(pyridoxal phosphate)lysine" evidence="11">
    <location>
        <position position="102"/>
    </location>
</feature>
<feature type="domain" description="Tryptophan synthase beta chain-like PALP" evidence="12">
    <location>
        <begin position="66"/>
        <end position="392"/>
    </location>
</feature>
<dbReference type="CDD" id="cd06446">
    <property type="entry name" value="Trp-synth_B"/>
    <property type="match status" value="1"/>
</dbReference>
<sequence>MLTSADLAGNGVHGDDPDTDGKFGVFGGRYVPEALIPALDEVAAEYEKARNDPAFLREFDHLLRTYAGRPTTLTEVPRFSEHAGGARIVLKREDLTHTGAHKINNVLGQALLTKRLGKKRLIAETGAGQHGVATATAAALMGLECVIYMGAVDCERQALNVARMKLLGASVVPVTNGSQTLKDAINEAFRDWVANVDHTHYLFGTIAGPHPFPEIVRDFARIIGVEARRQILELAGRLPDAVAAAVGGGSNAIGIFHAFIEDQDVRLHGYEAGGCGRETGEHALTLTEGSIGVLHGSRTYVLQDDEGQTIESHSISAGLDYPGVGPEHAWLKDTGRATYHGITDAEAMDAFALLARTEGIIPAIESSHALAGALKLGRELGPEALILVNLSGRGDKDMGTAMKYFNL</sequence>
<dbReference type="PROSITE" id="PS00168">
    <property type="entry name" value="TRP_SYNTHASE_BETA"/>
    <property type="match status" value="1"/>
</dbReference>
<keyword evidence="9 11" id="KW-0456">Lyase</keyword>